<feature type="transmembrane region" description="Helical" evidence="6">
    <location>
        <begin position="398"/>
        <end position="420"/>
    </location>
</feature>
<evidence type="ECO:0000259" key="7">
    <source>
        <dbReference type="Pfam" id="PF00520"/>
    </source>
</evidence>
<dbReference type="EMBL" id="CAMXCT020001086">
    <property type="protein sequence ID" value="CAL1139858.1"/>
    <property type="molecule type" value="Genomic_DNA"/>
</dbReference>
<organism evidence="8">
    <name type="scientific">Cladocopium goreaui</name>
    <dbReference type="NCBI Taxonomy" id="2562237"/>
    <lineage>
        <taxon>Eukaryota</taxon>
        <taxon>Sar</taxon>
        <taxon>Alveolata</taxon>
        <taxon>Dinophyceae</taxon>
        <taxon>Suessiales</taxon>
        <taxon>Symbiodiniaceae</taxon>
        <taxon>Cladocopium</taxon>
    </lineage>
</organism>
<evidence type="ECO:0000256" key="1">
    <source>
        <dbReference type="ARBA" id="ARBA00004141"/>
    </source>
</evidence>
<dbReference type="OrthoDB" id="421226at2759"/>
<dbReference type="GO" id="GO:0005886">
    <property type="term" value="C:plasma membrane"/>
    <property type="evidence" value="ECO:0007669"/>
    <property type="project" value="TreeGrafter"/>
</dbReference>
<keyword evidence="2 6" id="KW-0812">Transmembrane</keyword>
<dbReference type="InterPro" id="IPR018490">
    <property type="entry name" value="cNMP-bd_dom_sf"/>
</dbReference>
<dbReference type="EMBL" id="CAMXCT010001086">
    <property type="protein sequence ID" value="CAI3986483.1"/>
    <property type="molecule type" value="Genomic_DNA"/>
</dbReference>
<evidence type="ECO:0000256" key="5">
    <source>
        <dbReference type="SAM" id="MobiDB-lite"/>
    </source>
</evidence>
<accession>A0A9P1C9B0</accession>
<evidence type="ECO:0000256" key="3">
    <source>
        <dbReference type="ARBA" id="ARBA00022989"/>
    </source>
</evidence>
<reference evidence="9" key="2">
    <citation type="submission" date="2024-04" db="EMBL/GenBank/DDBJ databases">
        <authorList>
            <person name="Chen Y."/>
            <person name="Shah S."/>
            <person name="Dougan E. K."/>
            <person name="Thang M."/>
            <person name="Chan C."/>
        </authorList>
    </citation>
    <scope>NUCLEOTIDE SEQUENCE [LARGE SCALE GENOMIC DNA]</scope>
</reference>
<dbReference type="EMBL" id="CAMXCT030001086">
    <property type="protein sequence ID" value="CAL4773795.1"/>
    <property type="molecule type" value="Genomic_DNA"/>
</dbReference>
<feature type="region of interest" description="Disordered" evidence="5">
    <location>
        <begin position="143"/>
        <end position="178"/>
    </location>
</feature>
<evidence type="ECO:0000313" key="8">
    <source>
        <dbReference type="EMBL" id="CAI3986483.1"/>
    </source>
</evidence>
<dbReference type="AlphaFoldDB" id="A0A9P1C9B0"/>
<evidence type="ECO:0000313" key="9">
    <source>
        <dbReference type="EMBL" id="CAL1139858.1"/>
    </source>
</evidence>
<evidence type="ECO:0000256" key="4">
    <source>
        <dbReference type="ARBA" id="ARBA00023136"/>
    </source>
</evidence>
<feature type="region of interest" description="Disordered" evidence="5">
    <location>
        <begin position="197"/>
        <end position="221"/>
    </location>
</feature>
<evidence type="ECO:0000313" key="10">
    <source>
        <dbReference type="EMBL" id="CAL4773795.1"/>
    </source>
</evidence>
<feature type="domain" description="Ion transport" evidence="7">
    <location>
        <begin position="253"/>
        <end position="503"/>
    </location>
</feature>
<dbReference type="SUPFAM" id="SSF51206">
    <property type="entry name" value="cAMP-binding domain-like"/>
    <property type="match status" value="1"/>
</dbReference>
<dbReference type="SUPFAM" id="SSF81324">
    <property type="entry name" value="Voltage-gated potassium channels"/>
    <property type="match status" value="1"/>
</dbReference>
<reference evidence="8" key="1">
    <citation type="submission" date="2022-10" db="EMBL/GenBank/DDBJ databases">
        <authorList>
            <person name="Chen Y."/>
            <person name="Dougan E. K."/>
            <person name="Chan C."/>
            <person name="Rhodes N."/>
            <person name="Thang M."/>
        </authorList>
    </citation>
    <scope>NUCLEOTIDE SEQUENCE</scope>
</reference>
<evidence type="ECO:0000256" key="6">
    <source>
        <dbReference type="SAM" id="Phobius"/>
    </source>
</evidence>
<feature type="transmembrane region" description="Helical" evidence="6">
    <location>
        <begin position="475"/>
        <end position="499"/>
    </location>
</feature>
<feature type="transmembrane region" description="Helical" evidence="6">
    <location>
        <begin position="326"/>
        <end position="345"/>
    </location>
</feature>
<dbReference type="Proteomes" id="UP001152797">
    <property type="component" value="Unassembled WGS sequence"/>
</dbReference>
<protein>
    <submittedName>
        <fullName evidence="10">Cyclic nucleotide-gated cation channel alpha-4 (Cyclic nucleotide-gated channel alpha-4) (CNG channel alpha-4) (CNG-4) (CNG4) (Cyclic nucleotide-gated olfactory channel subunit OCNC2)</fullName>
    </submittedName>
</protein>
<dbReference type="PANTHER" id="PTHR10217:SF435">
    <property type="entry name" value="POTASSIUM VOLTAGE-GATED CHANNEL PROTEIN EAG"/>
    <property type="match status" value="1"/>
</dbReference>
<keyword evidence="4 6" id="KW-0472">Membrane</keyword>
<keyword evidence="3 6" id="KW-1133">Transmembrane helix</keyword>
<evidence type="ECO:0000313" key="11">
    <source>
        <dbReference type="Proteomes" id="UP001152797"/>
    </source>
</evidence>
<dbReference type="PANTHER" id="PTHR10217">
    <property type="entry name" value="VOLTAGE AND LIGAND GATED POTASSIUM CHANNEL"/>
    <property type="match status" value="1"/>
</dbReference>
<feature type="region of interest" description="Disordered" evidence="5">
    <location>
        <begin position="34"/>
        <end position="54"/>
    </location>
</feature>
<dbReference type="InterPro" id="IPR005821">
    <property type="entry name" value="Ion_trans_dom"/>
</dbReference>
<comment type="caution">
    <text evidence="8">The sequence shown here is derived from an EMBL/GenBank/DDBJ whole genome shotgun (WGS) entry which is preliminary data.</text>
</comment>
<dbReference type="Pfam" id="PF00520">
    <property type="entry name" value="Ion_trans"/>
    <property type="match status" value="1"/>
</dbReference>
<dbReference type="GO" id="GO:0042391">
    <property type="term" value="P:regulation of membrane potential"/>
    <property type="evidence" value="ECO:0007669"/>
    <property type="project" value="TreeGrafter"/>
</dbReference>
<comment type="subcellular location">
    <subcellularLocation>
        <location evidence="1">Membrane</location>
        <topology evidence="1">Multi-pass membrane protein</topology>
    </subcellularLocation>
</comment>
<dbReference type="InterPro" id="IPR050818">
    <property type="entry name" value="KCNH_animal-type"/>
</dbReference>
<keyword evidence="11" id="KW-1185">Reference proteome</keyword>
<name>A0A9P1C9B0_9DINO</name>
<sequence>MPAPLRLPQHPPQLHQLQTSRFKRLLQQLNDCHEEELSRAAPRGPQGFQDPGNAPSCPRCNFNFQNTSLPNAVDLVKDSSDWGVRIREVGEREFDEPGLWMEDASPTAVKSQFFAAVKALGQRPMKSRDDIAELLRAPPAALQVRGDLDLDPGGDTSDAGEDEVSPIRSSTVGSEREVKRIGKERFPLRRLWASESKVQPVRQTRRQTSKSKLDSDDASSSARNEESESAFAFIKKLTWKSFISYPSSLTRLSWDMFGGVLIMYDLFAVPLQAFNPPQSTGLLIMDWLTLIFWTLNVGMSLTTGYVQEGITIMEPKKIVYRYLRTWCIVDLVVLVPDWVFTIIASDSSSTAVADFSKMPRVVRLARVVRLLRLVRLKRLFEQIEDALDSEYYSVLFNIFKMMLLLFTVNHVIACGWYALADANRSDAGINTWTKEWQMQDFPWEHLYLVSLHWSLTQFTPAGMDVTPTNEVERGFTIGVVVFALVGFAYVVGSITASLAQLRTMSEEASKDFWQMRRFLNQNSVDHNLAARIQRFVEYTYSRQQKTMSINQVKVLSLLSKQLMEELQCAINLPHMKVHPLFMFLNEFSFITMNRCAKDVVLSILCGMYFVAATSGTFPGYESAESSFGRLEYIRMIDNHGTEEFVDKAEDWLAEPALWTEAWYHVGEAKAYTDCEVLMVDPKAFEEILNVVRPVASIVANYCRSFMAWLQNLESEEGMLTDVIQGDQVSDTIQSFLPMWMVEKPDETPGKMESAGDLLRGSRWSFGASFKIFPVIIPMGNRSQGLSADGEASQAVTELQAHVLTRRIEWGVLLRPDKQGSPRYASRELLGRLGRLARGEDPDLPGSLRLAAHLCGEDCLRALNGDVRHIEELYKLLGVRRMQLNPTKANEVTGWAAADAAANLRKLSQALPELELILQVNQETRELFQLLFHGDVPPPANMSVLLDASCGLGVSPTTWEPPPGLRRFGFAGGLGPSTVLPQLEAMNRDCEANYKDAVVWIDMETRIRSQVNGRDVFDLSLIRSVAEKIAESGWLLKSSL</sequence>
<evidence type="ECO:0000256" key="2">
    <source>
        <dbReference type="ARBA" id="ARBA00022692"/>
    </source>
</evidence>
<gene>
    <name evidence="8" type="ORF">C1SCF055_LOCUS13832</name>
</gene>
<feature type="transmembrane region" description="Helical" evidence="6">
    <location>
        <begin position="287"/>
        <end position="306"/>
    </location>
</feature>
<dbReference type="GO" id="GO:0005249">
    <property type="term" value="F:voltage-gated potassium channel activity"/>
    <property type="evidence" value="ECO:0007669"/>
    <property type="project" value="TreeGrafter"/>
</dbReference>
<proteinExistence type="predicted"/>
<dbReference type="Gene3D" id="1.10.287.70">
    <property type="match status" value="1"/>
</dbReference>